<dbReference type="InterPro" id="IPR002347">
    <property type="entry name" value="SDR_fam"/>
</dbReference>
<evidence type="ECO:0000256" key="1">
    <source>
        <dbReference type="ARBA" id="ARBA00006484"/>
    </source>
</evidence>
<name>A0A1E5XTH7_9HYPH</name>
<dbReference type="CDD" id="cd05233">
    <property type="entry name" value="SDR_c"/>
    <property type="match status" value="1"/>
</dbReference>
<accession>A0A1E5XTH7</accession>
<dbReference type="Gene3D" id="3.40.50.720">
    <property type="entry name" value="NAD(P)-binding Rossmann-like Domain"/>
    <property type="match status" value="1"/>
</dbReference>
<keyword evidence="2" id="KW-0560">Oxidoreductase</keyword>
<dbReference type="FunFam" id="3.40.50.720:FF:000084">
    <property type="entry name" value="Short-chain dehydrogenase reductase"/>
    <property type="match status" value="1"/>
</dbReference>
<dbReference type="GO" id="GO:0016491">
    <property type="term" value="F:oxidoreductase activity"/>
    <property type="evidence" value="ECO:0007669"/>
    <property type="project" value="UniProtKB-KW"/>
</dbReference>
<gene>
    <name evidence="3" type="ORF">VW23_014415</name>
</gene>
<dbReference type="PANTHER" id="PTHR24321:SF8">
    <property type="entry name" value="ESTRADIOL 17-BETA-DEHYDROGENASE 8-RELATED"/>
    <property type="match status" value="1"/>
</dbReference>
<evidence type="ECO:0000313" key="3">
    <source>
        <dbReference type="EMBL" id="OEO31824.1"/>
    </source>
</evidence>
<evidence type="ECO:0000313" key="4">
    <source>
        <dbReference type="Proteomes" id="UP000095463"/>
    </source>
</evidence>
<dbReference type="OrthoDB" id="7568484at2"/>
<dbReference type="EMBL" id="LAJE02000119">
    <property type="protein sequence ID" value="OEO31824.1"/>
    <property type="molecule type" value="Genomic_DNA"/>
</dbReference>
<protein>
    <submittedName>
        <fullName evidence="3">Short-chain dehydrogenase</fullName>
    </submittedName>
</protein>
<dbReference type="PRINTS" id="PR00081">
    <property type="entry name" value="GDHRDH"/>
</dbReference>
<dbReference type="InterPro" id="IPR020904">
    <property type="entry name" value="Sc_DH/Rdtase_CS"/>
</dbReference>
<dbReference type="PROSITE" id="PS00061">
    <property type="entry name" value="ADH_SHORT"/>
    <property type="match status" value="1"/>
</dbReference>
<comment type="caution">
    <text evidence="3">The sequence shown here is derived from an EMBL/GenBank/DDBJ whole genome shotgun (WGS) entry which is preliminary data.</text>
</comment>
<sequence>MQRVLVTGAAKGIGRAVAEAFAAEGAKLVLMDVDAAGLDAVATALRGKAAAIETCVGSVASLADCSRAADLAQQSFGGLDVLSHNAGIQTYGTVETTDEALWDRTLGVNLKGAFLISKVSMAMLRASRGSVVHISSVQGVASQAGVTAYSVSKHGLIGLVRSMAVDYAPYGVRVNGIAPGSVDTPLLRNAVDAAPDPAAVYAEIDAMHPLGRMAQPSEVASAVLFLASENASFITGEVLRVDGGMRARLGGSPKKQ</sequence>
<keyword evidence="4" id="KW-1185">Reference proteome</keyword>
<comment type="similarity">
    <text evidence="1">Belongs to the short-chain dehydrogenases/reductases (SDR) family.</text>
</comment>
<dbReference type="SUPFAM" id="SSF51735">
    <property type="entry name" value="NAD(P)-binding Rossmann-fold domains"/>
    <property type="match status" value="1"/>
</dbReference>
<reference evidence="3 4" key="1">
    <citation type="journal article" date="2015" name="Genome Announc.">
        <title>Genome Assemblies of Three Soil-Associated Devosia species: D. insulae, D. limi, and D. soli.</title>
        <authorList>
            <person name="Hassan Y.I."/>
            <person name="Lepp D."/>
            <person name="Zhou T."/>
        </authorList>
    </citation>
    <scope>NUCLEOTIDE SEQUENCE [LARGE SCALE GENOMIC DNA]</scope>
    <source>
        <strain evidence="3 4">DS-56</strain>
    </source>
</reference>
<dbReference type="Proteomes" id="UP000095463">
    <property type="component" value="Unassembled WGS sequence"/>
</dbReference>
<dbReference type="Pfam" id="PF13561">
    <property type="entry name" value="adh_short_C2"/>
    <property type="match status" value="1"/>
</dbReference>
<dbReference type="AlphaFoldDB" id="A0A1E5XTH7"/>
<evidence type="ECO:0000256" key="2">
    <source>
        <dbReference type="ARBA" id="ARBA00023002"/>
    </source>
</evidence>
<dbReference type="PANTHER" id="PTHR24321">
    <property type="entry name" value="DEHYDROGENASES, SHORT CHAIN"/>
    <property type="match status" value="1"/>
</dbReference>
<proteinExistence type="inferred from homology"/>
<dbReference type="InterPro" id="IPR036291">
    <property type="entry name" value="NAD(P)-bd_dom_sf"/>
</dbReference>
<dbReference type="RefSeq" id="WP_069909007.1">
    <property type="nucleotide sequence ID" value="NZ_LAJE02000119.1"/>
</dbReference>
<dbReference type="PRINTS" id="PR00080">
    <property type="entry name" value="SDRFAMILY"/>
</dbReference>
<organism evidence="3 4">
    <name type="scientific">Devosia insulae DS-56</name>
    <dbReference type="NCBI Taxonomy" id="1116389"/>
    <lineage>
        <taxon>Bacteria</taxon>
        <taxon>Pseudomonadati</taxon>
        <taxon>Pseudomonadota</taxon>
        <taxon>Alphaproteobacteria</taxon>
        <taxon>Hyphomicrobiales</taxon>
        <taxon>Devosiaceae</taxon>
        <taxon>Devosia</taxon>
    </lineage>
</organism>